<feature type="transmembrane region" description="Helical" evidence="6">
    <location>
        <begin position="31"/>
        <end position="56"/>
    </location>
</feature>
<evidence type="ECO:0000256" key="6">
    <source>
        <dbReference type="SAM" id="Phobius"/>
    </source>
</evidence>
<evidence type="ECO:0000256" key="4">
    <source>
        <dbReference type="ARBA" id="ARBA00022989"/>
    </source>
</evidence>
<evidence type="ECO:0000313" key="7">
    <source>
        <dbReference type="EMBL" id="KAG5666471.1"/>
    </source>
</evidence>
<evidence type="ECO:0000256" key="5">
    <source>
        <dbReference type="ARBA" id="ARBA00023136"/>
    </source>
</evidence>
<evidence type="ECO:0000256" key="1">
    <source>
        <dbReference type="ARBA" id="ARBA00004651"/>
    </source>
</evidence>
<dbReference type="EMBL" id="JADBJN010000004">
    <property type="protein sequence ID" value="KAG5666471.1"/>
    <property type="molecule type" value="Genomic_DNA"/>
</dbReference>
<dbReference type="GO" id="GO:0050909">
    <property type="term" value="P:sensory perception of taste"/>
    <property type="evidence" value="ECO:0007669"/>
    <property type="project" value="InterPro"/>
</dbReference>
<reference evidence="7" key="1">
    <citation type="submission" date="2021-03" db="EMBL/GenBank/DDBJ databases">
        <title>Chromosome level genome of the anhydrobiotic midge Polypedilum vanderplanki.</title>
        <authorList>
            <person name="Yoshida Y."/>
            <person name="Kikawada T."/>
            <person name="Gusev O."/>
        </authorList>
    </citation>
    <scope>NUCLEOTIDE SEQUENCE</scope>
    <source>
        <strain evidence="7">NIAS01</strain>
        <tissue evidence="7">Whole body or cell culture</tissue>
    </source>
</reference>
<sequence>MINQNFTAEKSKNFAACHEQLCDIIKNFQQLIAIVLECFLFFGLTSVTFSFYEIYFAVKNDGKDKAQLGLCIISNIWNIFIIPGVILIFTQVHVTYNEGYLKTLKTLFKNFQTSRKTKEKRRILILILQLDNSTPNFSTGLYEINWKLCFFVS</sequence>
<keyword evidence="2" id="KW-1003">Cell membrane</keyword>
<protein>
    <recommendedName>
        <fullName evidence="9">Gustatory receptor</fullName>
    </recommendedName>
</protein>
<keyword evidence="5 6" id="KW-0472">Membrane</keyword>
<dbReference type="Proteomes" id="UP001107558">
    <property type="component" value="Chromosome 4"/>
</dbReference>
<keyword evidence="3 6" id="KW-0812">Transmembrane</keyword>
<evidence type="ECO:0000313" key="8">
    <source>
        <dbReference type="Proteomes" id="UP001107558"/>
    </source>
</evidence>
<proteinExistence type="predicted"/>
<keyword evidence="8" id="KW-1185">Reference proteome</keyword>
<keyword evidence="4 6" id="KW-1133">Transmembrane helix</keyword>
<evidence type="ECO:0000256" key="2">
    <source>
        <dbReference type="ARBA" id="ARBA00022475"/>
    </source>
</evidence>
<dbReference type="AlphaFoldDB" id="A0A9J6B9Y1"/>
<organism evidence="7 8">
    <name type="scientific">Polypedilum vanderplanki</name>
    <name type="common">Sleeping chironomid midge</name>
    <dbReference type="NCBI Taxonomy" id="319348"/>
    <lineage>
        <taxon>Eukaryota</taxon>
        <taxon>Metazoa</taxon>
        <taxon>Ecdysozoa</taxon>
        <taxon>Arthropoda</taxon>
        <taxon>Hexapoda</taxon>
        <taxon>Insecta</taxon>
        <taxon>Pterygota</taxon>
        <taxon>Neoptera</taxon>
        <taxon>Endopterygota</taxon>
        <taxon>Diptera</taxon>
        <taxon>Nematocera</taxon>
        <taxon>Chironomoidea</taxon>
        <taxon>Chironomidae</taxon>
        <taxon>Chironominae</taxon>
        <taxon>Polypedilum</taxon>
        <taxon>Polypedilum</taxon>
    </lineage>
</organism>
<gene>
    <name evidence="7" type="ORF">PVAND_014498</name>
</gene>
<accession>A0A9J6B9Y1</accession>
<comment type="caution">
    <text evidence="7">The sequence shown here is derived from an EMBL/GenBank/DDBJ whole genome shotgun (WGS) entry which is preliminary data.</text>
</comment>
<name>A0A9J6B9Y1_POLVA</name>
<dbReference type="GO" id="GO:0005886">
    <property type="term" value="C:plasma membrane"/>
    <property type="evidence" value="ECO:0007669"/>
    <property type="project" value="UniProtKB-SubCell"/>
</dbReference>
<dbReference type="InterPro" id="IPR013604">
    <property type="entry name" value="7TM_chemorcpt"/>
</dbReference>
<evidence type="ECO:0000256" key="3">
    <source>
        <dbReference type="ARBA" id="ARBA00022692"/>
    </source>
</evidence>
<comment type="subcellular location">
    <subcellularLocation>
        <location evidence="1">Cell membrane</location>
        <topology evidence="1">Multi-pass membrane protein</topology>
    </subcellularLocation>
</comment>
<evidence type="ECO:0008006" key="9">
    <source>
        <dbReference type="Google" id="ProtNLM"/>
    </source>
</evidence>
<dbReference type="Pfam" id="PF08395">
    <property type="entry name" value="7tm_7"/>
    <property type="match status" value="1"/>
</dbReference>
<feature type="transmembrane region" description="Helical" evidence="6">
    <location>
        <begin position="68"/>
        <end position="89"/>
    </location>
</feature>